<evidence type="ECO:0000313" key="2">
    <source>
        <dbReference type="Proteomes" id="UP001331515"/>
    </source>
</evidence>
<protein>
    <submittedName>
        <fullName evidence="1">Uncharacterized protein</fullName>
    </submittedName>
</protein>
<name>A0AAN8DIP6_CHAGU</name>
<keyword evidence="2" id="KW-1185">Reference proteome</keyword>
<dbReference type="AlphaFoldDB" id="A0AAN8DIP6"/>
<dbReference type="Proteomes" id="UP001331515">
    <property type="component" value="Unassembled WGS sequence"/>
</dbReference>
<organism evidence="1 2">
    <name type="scientific">Champsocephalus gunnari</name>
    <name type="common">Mackerel icefish</name>
    <dbReference type="NCBI Taxonomy" id="52237"/>
    <lineage>
        <taxon>Eukaryota</taxon>
        <taxon>Metazoa</taxon>
        <taxon>Chordata</taxon>
        <taxon>Craniata</taxon>
        <taxon>Vertebrata</taxon>
        <taxon>Euteleostomi</taxon>
        <taxon>Actinopterygii</taxon>
        <taxon>Neopterygii</taxon>
        <taxon>Teleostei</taxon>
        <taxon>Neoteleostei</taxon>
        <taxon>Acanthomorphata</taxon>
        <taxon>Eupercaria</taxon>
        <taxon>Perciformes</taxon>
        <taxon>Notothenioidei</taxon>
        <taxon>Channichthyidae</taxon>
        <taxon>Champsocephalus</taxon>
    </lineage>
</organism>
<dbReference type="EMBL" id="JAURVH010001522">
    <property type="protein sequence ID" value="KAK5922904.1"/>
    <property type="molecule type" value="Genomic_DNA"/>
</dbReference>
<comment type="caution">
    <text evidence="1">The sequence shown here is derived from an EMBL/GenBank/DDBJ whole genome shotgun (WGS) entry which is preliminary data.</text>
</comment>
<evidence type="ECO:0000313" key="1">
    <source>
        <dbReference type="EMBL" id="KAK5922904.1"/>
    </source>
</evidence>
<sequence>MQQQRPQQIHFLMEVKDVHFLMEVKDVHFLMEVKDVHFLMEVKDVHFLMEVKDGTSPPIATGLLLASNPNWEHARLQRP</sequence>
<reference evidence="1 2" key="1">
    <citation type="journal article" date="2023" name="Mol. Biol. Evol.">
        <title>Genomics of Secondarily Temperate Adaptation in the Only Non-Antarctic Icefish.</title>
        <authorList>
            <person name="Rivera-Colon A.G."/>
            <person name="Rayamajhi N."/>
            <person name="Minhas B.F."/>
            <person name="Madrigal G."/>
            <person name="Bilyk K.T."/>
            <person name="Yoon V."/>
            <person name="Hune M."/>
            <person name="Gregory S."/>
            <person name="Cheng C.H.C."/>
            <person name="Catchen J.M."/>
        </authorList>
    </citation>
    <scope>NUCLEOTIDE SEQUENCE [LARGE SCALE GENOMIC DNA]</scope>
    <source>
        <tissue evidence="1">White muscle</tissue>
    </source>
</reference>
<accession>A0AAN8DIP6</accession>
<proteinExistence type="predicted"/>
<gene>
    <name evidence="1" type="ORF">CgunFtcFv8_020129</name>
</gene>